<evidence type="ECO:0000256" key="9">
    <source>
        <dbReference type="RuleBase" id="RU004020"/>
    </source>
</evidence>
<organism evidence="12 13">
    <name type="scientific">Ilex paraguariensis</name>
    <name type="common">yerba mate</name>
    <dbReference type="NCBI Taxonomy" id="185542"/>
    <lineage>
        <taxon>Eukaryota</taxon>
        <taxon>Viridiplantae</taxon>
        <taxon>Streptophyta</taxon>
        <taxon>Embryophyta</taxon>
        <taxon>Tracheophyta</taxon>
        <taxon>Spermatophyta</taxon>
        <taxon>Magnoliopsida</taxon>
        <taxon>eudicotyledons</taxon>
        <taxon>Gunneridae</taxon>
        <taxon>Pentapetalae</taxon>
        <taxon>asterids</taxon>
        <taxon>campanulids</taxon>
        <taxon>Aquifoliales</taxon>
        <taxon>Aquifoliaceae</taxon>
        <taxon>Ilex</taxon>
    </lineage>
</organism>
<evidence type="ECO:0000256" key="2">
    <source>
        <dbReference type="ARBA" id="ARBA00011233"/>
    </source>
</evidence>
<dbReference type="InterPro" id="IPR000232">
    <property type="entry name" value="HSF_DNA-bd"/>
</dbReference>
<keyword evidence="7" id="KW-0804">Transcription</keyword>
<evidence type="ECO:0000259" key="11">
    <source>
        <dbReference type="SMART" id="SM00415"/>
    </source>
</evidence>
<keyword evidence="5" id="KW-0346">Stress response</keyword>
<evidence type="ECO:0000313" key="13">
    <source>
        <dbReference type="Proteomes" id="UP001642360"/>
    </source>
</evidence>
<feature type="domain" description="HSF-type DNA-binding" evidence="11">
    <location>
        <begin position="27"/>
        <end position="111"/>
    </location>
</feature>
<keyword evidence="3" id="KW-0597">Phosphoprotein</keyword>
<proteinExistence type="inferred from homology"/>
<dbReference type="GO" id="GO:0003677">
    <property type="term" value="F:DNA binding"/>
    <property type="evidence" value="ECO:0007669"/>
    <property type="project" value="UniProtKB-KW"/>
</dbReference>
<protein>
    <recommendedName>
        <fullName evidence="11">HSF-type DNA-binding domain-containing protein</fullName>
    </recommendedName>
</protein>
<evidence type="ECO:0000256" key="7">
    <source>
        <dbReference type="ARBA" id="ARBA00023163"/>
    </source>
</evidence>
<dbReference type="SUPFAM" id="SSF46785">
    <property type="entry name" value="Winged helix' DNA-binding domain"/>
    <property type="match status" value="1"/>
</dbReference>
<dbReference type="GO" id="GO:0005634">
    <property type="term" value="C:nucleus"/>
    <property type="evidence" value="ECO:0007669"/>
    <property type="project" value="UniProtKB-SubCell"/>
</dbReference>
<dbReference type="SMART" id="SM00415">
    <property type="entry name" value="HSF"/>
    <property type="match status" value="1"/>
</dbReference>
<dbReference type="FunFam" id="1.10.10.10:FF:000037">
    <property type="entry name" value="Heat stress transcription factor B-4"/>
    <property type="match status" value="1"/>
</dbReference>
<feature type="region of interest" description="Disordered" evidence="10">
    <location>
        <begin position="111"/>
        <end position="132"/>
    </location>
</feature>
<comment type="subunit">
    <text evidence="2">Homotrimer.</text>
</comment>
<evidence type="ECO:0000256" key="4">
    <source>
        <dbReference type="ARBA" id="ARBA00023015"/>
    </source>
</evidence>
<evidence type="ECO:0000256" key="10">
    <source>
        <dbReference type="SAM" id="MobiDB-lite"/>
    </source>
</evidence>
<evidence type="ECO:0000256" key="8">
    <source>
        <dbReference type="ARBA" id="ARBA00023242"/>
    </source>
</evidence>
<evidence type="ECO:0000256" key="6">
    <source>
        <dbReference type="ARBA" id="ARBA00023125"/>
    </source>
</evidence>
<name>A0ABC8TVA9_9AQUA</name>
<dbReference type="InterPro" id="IPR036388">
    <property type="entry name" value="WH-like_DNA-bd_sf"/>
</dbReference>
<evidence type="ECO:0000256" key="3">
    <source>
        <dbReference type="ARBA" id="ARBA00022553"/>
    </source>
</evidence>
<dbReference type="PANTHER" id="PTHR10015">
    <property type="entry name" value="HEAT SHOCK TRANSCRIPTION FACTOR"/>
    <property type="match status" value="1"/>
</dbReference>
<dbReference type="InterPro" id="IPR036390">
    <property type="entry name" value="WH_DNA-bd_sf"/>
</dbReference>
<evidence type="ECO:0000256" key="1">
    <source>
        <dbReference type="ARBA" id="ARBA00004123"/>
    </source>
</evidence>
<dbReference type="EMBL" id="CAUOFW020006168">
    <property type="protein sequence ID" value="CAK9173422.1"/>
    <property type="molecule type" value="Genomic_DNA"/>
</dbReference>
<gene>
    <name evidence="12" type="ORF">ILEXP_LOCUS43153</name>
</gene>
<evidence type="ECO:0000313" key="12">
    <source>
        <dbReference type="EMBL" id="CAK9173422.1"/>
    </source>
</evidence>
<sequence>MAAGKPPATVLWILHCRVPAAMPNANTPPRFLVKTYDMVDDAATDKIVSWSHNNNSFVVWDPSEFARDFLPKVLVFGYVEGFRKVDTDRWEFANEGFLRGQKHLLSSISRRKPVSGLDQQPQQPLGQSSSVA</sequence>
<feature type="compositionally biased region" description="Low complexity" evidence="10">
    <location>
        <begin position="115"/>
        <end position="132"/>
    </location>
</feature>
<reference evidence="12 13" key="1">
    <citation type="submission" date="2024-02" db="EMBL/GenBank/DDBJ databases">
        <authorList>
            <person name="Vignale AGUSTIN F."/>
            <person name="Sosa J E."/>
            <person name="Modenutti C."/>
        </authorList>
    </citation>
    <scope>NUCLEOTIDE SEQUENCE [LARGE SCALE GENOMIC DNA]</scope>
</reference>
<comment type="similarity">
    <text evidence="9">Belongs to the HSF family.</text>
</comment>
<accession>A0ABC8TVA9</accession>
<dbReference type="Pfam" id="PF00447">
    <property type="entry name" value="HSF_DNA-bind"/>
    <property type="match status" value="1"/>
</dbReference>
<keyword evidence="4" id="KW-0805">Transcription regulation</keyword>
<comment type="subcellular location">
    <subcellularLocation>
        <location evidence="1">Nucleus</location>
    </subcellularLocation>
</comment>
<dbReference type="Proteomes" id="UP001642360">
    <property type="component" value="Unassembled WGS sequence"/>
</dbReference>
<keyword evidence="6" id="KW-0238">DNA-binding</keyword>
<keyword evidence="13" id="KW-1185">Reference proteome</keyword>
<evidence type="ECO:0000256" key="5">
    <source>
        <dbReference type="ARBA" id="ARBA00023016"/>
    </source>
</evidence>
<dbReference type="PANTHER" id="PTHR10015:SF436">
    <property type="entry name" value="HEAT STRESS TRANSCRIPTION FACTOR A-1D"/>
    <property type="match status" value="1"/>
</dbReference>
<dbReference type="AlphaFoldDB" id="A0ABC8TVA9"/>
<keyword evidence="8" id="KW-0539">Nucleus</keyword>
<comment type="caution">
    <text evidence="12">The sequence shown here is derived from an EMBL/GenBank/DDBJ whole genome shotgun (WGS) entry which is preliminary data.</text>
</comment>
<dbReference type="Gene3D" id="1.10.10.10">
    <property type="entry name" value="Winged helix-like DNA-binding domain superfamily/Winged helix DNA-binding domain"/>
    <property type="match status" value="1"/>
</dbReference>